<sequence length="184" mass="19854">MKQNLFRNKISGFTLVEMLVVVSIMVVLSATIIANLRRGQRTQELNAATESIVSALRQMQNNVLSGLEHGSSHQPAGDFGFEISSDGTLYTTFSELTGQTARINLETVNFTPNIAITNLVVGGVAATMLQVRFLPPFGKVIMTGASYTNEPDITSTFNVRLTSGSAILNKTITIDGLTGRIETQ</sequence>
<evidence type="ECO:0000256" key="1">
    <source>
        <dbReference type="SAM" id="Phobius"/>
    </source>
</evidence>
<evidence type="ECO:0000313" key="3">
    <source>
        <dbReference type="Proteomes" id="UP000177912"/>
    </source>
</evidence>
<organism evidence="2 3">
    <name type="scientific">Candidatus Doudnabacteria bacterium RIFCSPHIGHO2_01_FULL_43_23</name>
    <dbReference type="NCBI Taxonomy" id="1817822"/>
    <lineage>
        <taxon>Bacteria</taxon>
        <taxon>Candidatus Doudnaibacteriota</taxon>
    </lineage>
</organism>
<dbReference type="InterPro" id="IPR012902">
    <property type="entry name" value="N_methyl_site"/>
</dbReference>
<comment type="caution">
    <text evidence="2">The sequence shown here is derived from an EMBL/GenBank/DDBJ whole genome shotgun (WGS) entry which is preliminary data.</text>
</comment>
<dbReference type="STRING" id="1817822.A2826_02860"/>
<keyword evidence="1" id="KW-0812">Transmembrane</keyword>
<dbReference type="AlphaFoldDB" id="A0A1F5NS53"/>
<dbReference type="SUPFAM" id="SSF54523">
    <property type="entry name" value="Pili subunits"/>
    <property type="match status" value="1"/>
</dbReference>
<evidence type="ECO:0000313" key="2">
    <source>
        <dbReference type="EMBL" id="OGE80372.1"/>
    </source>
</evidence>
<dbReference type="NCBIfam" id="TIGR02532">
    <property type="entry name" value="IV_pilin_GFxxxE"/>
    <property type="match status" value="1"/>
</dbReference>
<accession>A0A1F5NS53</accession>
<keyword evidence="1" id="KW-0472">Membrane</keyword>
<dbReference type="PROSITE" id="PS00409">
    <property type="entry name" value="PROKAR_NTER_METHYL"/>
    <property type="match status" value="1"/>
</dbReference>
<dbReference type="Pfam" id="PF07963">
    <property type="entry name" value="N_methyl"/>
    <property type="match status" value="1"/>
</dbReference>
<proteinExistence type="predicted"/>
<gene>
    <name evidence="2" type="ORF">A2826_02860</name>
</gene>
<reference evidence="2 3" key="1">
    <citation type="journal article" date="2016" name="Nat. Commun.">
        <title>Thousands of microbial genomes shed light on interconnected biogeochemical processes in an aquifer system.</title>
        <authorList>
            <person name="Anantharaman K."/>
            <person name="Brown C.T."/>
            <person name="Hug L.A."/>
            <person name="Sharon I."/>
            <person name="Castelle C.J."/>
            <person name="Probst A.J."/>
            <person name="Thomas B.C."/>
            <person name="Singh A."/>
            <person name="Wilkins M.J."/>
            <person name="Karaoz U."/>
            <person name="Brodie E.L."/>
            <person name="Williams K.H."/>
            <person name="Hubbard S.S."/>
            <person name="Banfield J.F."/>
        </authorList>
    </citation>
    <scope>NUCLEOTIDE SEQUENCE [LARGE SCALE GENOMIC DNA]</scope>
</reference>
<keyword evidence="1" id="KW-1133">Transmembrane helix</keyword>
<evidence type="ECO:0008006" key="4">
    <source>
        <dbReference type="Google" id="ProtNLM"/>
    </source>
</evidence>
<dbReference type="Proteomes" id="UP000177912">
    <property type="component" value="Unassembled WGS sequence"/>
</dbReference>
<dbReference type="InterPro" id="IPR045584">
    <property type="entry name" value="Pilin-like"/>
</dbReference>
<dbReference type="Gene3D" id="3.30.700.10">
    <property type="entry name" value="Glycoprotein, Type 4 Pilin"/>
    <property type="match status" value="1"/>
</dbReference>
<protein>
    <recommendedName>
        <fullName evidence="4">General secretion pathway GspH domain-containing protein</fullName>
    </recommendedName>
</protein>
<feature type="transmembrane region" description="Helical" evidence="1">
    <location>
        <begin position="12"/>
        <end position="34"/>
    </location>
</feature>
<dbReference type="EMBL" id="MFEI01000034">
    <property type="protein sequence ID" value="OGE80372.1"/>
    <property type="molecule type" value="Genomic_DNA"/>
</dbReference>
<name>A0A1F5NS53_9BACT</name>